<proteinExistence type="predicted"/>
<keyword evidence="2" id="KW-0808">Transferase</keyword>
<keyword evidence="3" id="KW-1185">Reference proteome</keyword>
<dbReference type="Proteomes" id="UP000257039">
    <property type="component" value="Unassembled WGS sequence"/>
</dbReference>
<evidence type="ECO:0000313" key="2">
    <source>
        <dbReference type="EMBL" id="RDH43907.1"/>
    </source>
</evidence>
<evidence type="ECO:0000313" key="3">
    <source>
        <dbReference type="Proteomes" id="UP000257039"/>
    </source>
</evidence>
<evidence type="ECO:0000259" key="1">
    <source>
        <dbReference type="Pfam" id="PF00535"/>
    </source>
</evidence>
<dbReference type="Gene3D" id="3.90.550.10">
    <property type="entry name" value="Spore Coat Polysaccharide Biosynthesis Protein SpsA, Chain A"/>
    <property type="match status" value="1"/>
</dbReference>
<dbReference type="GO" id="GO:0016740">
    <property type="term" value="F:transferase activity"/>
    <property type="evidence" value="ECO:0007669"/>
    <property type="project" value="UniProtKB-KW"/>
</dbReference>
<organism evidence="2 3">
    <name type="scientific">Zooshikella ganghwensis</name>
    <dbReference type="NCBI Taxonomy" id="202772"/>
    <lineage>
        <taxon>Bacteria</taxon>
        <taxon>Pseudomonadati</taxon>
        <taxon>Pseudomonadota</taxon>
        <taxon>Gammaproteobacteria</taxon>
        <taxon>Oceanospirillales</taxon>
        <taxon>Zooshikellaceae</taxon>
        <taxon>Zooshikella</taxon>
    </lineage>
</organism>
<dbReference type="AlphaFoldDB" id="A0A4P9VNA2"/>
<dbReference type="RefSeq" id="WP_094787141.1">
    <property type="nucleotide sequence ID" value="NZ_JAEVHG010000005.1"/>
</dbReference>
<name>A0A4P9VNA2_9GAMM</name>
<dbReference type="EMBL" id="NDXW01000001">
    <property type="protein sequence ID" value="RDH43907.1"/>
    <property type="molecule type" value="Genomic_DNA"/>
</dbReference>
<dbReference type="InterPro" id="IPR029044">
    <property type="entry name" value="Nucleotide-diphossugar_trans"/>
</dbReference>
<sequence>MKDSNPALAIAVFAHNESARITACLESIRVSIINSPCNALPEDSFQCFVLANGCSDNTAQVVAEYQKQYSWVNLVDIKEGDKSNAWNVFVHDVAVEAETYIFMDGDCEVVGDSLYQLYQYQKMHPNKNALAAIPMDIGRGTKQQIITMVTRGGLAGNLYALPHQFIKRVRTENIKLPIGTIGEDSLVGALACFDLDVTKGWDRTRIGVCEQARFTYEPMGWLSWREWKVYYRRKQRYSIRHWQNKMIKAILTTKGPHYLPGDVKDMYQHYLQEIKLSWRGLDTYFDMLAWRQINKDTEQVK</sequence>
<reference evidence="2 3" key="1">
    <citation type="submission" date="2017-04" db="EMBL/GenBank/DDBJ databases">
        <title>Draft genome sequence of Zooshikella ganghwensis VG4 isolated from Red Sea sediments.</title>
        <authorList>
            <person name="Rehman Z."/>
            <person name="Alam I."/>
            <person name="Kamau A."/>
            <person name="Bajic V."/>
            <person name="Leiknes T."/>
        </authorList>
    </citation>
    <scope>NUCLEOTIDE SEQUENCE [LARGE SCALE GENOMIC DNA]</scope>
    <source>
        <strain evidence="2 3">VG4</strain>
    </source>
</reference>
<gene>
    <name evidence="2" type="ORF">B9G39_10885</name>
</gene>
<accession>A0A4P9VNA2</accession>
<feature type="domain" description="Glycosyltransferase 2-like" evidence="1">
    <location>
        <begin position="10"/>
        <end position="163"/>
    </location>
</feature>
<dbReference type="InterPro" id="IPR001173">
    <property type="entry name" value="Glyco_trans_2-like"/>
</dbReference>
<protein>
    <submittedName>
        <fullName evidence="2">Glycosyltransferase</fullName>
    </submittedName>
</protein>
<dbReference type="Pfam" id="PF00535">
    <property type="entry name" value="Glycos_transf_2"/>
    <property type="match status" value="1"/>
</dbReference>
<comment type="caution">
    <text evidence="2">The sequence shown here is derived from an EMBL/GenBank/DDBJ whole genome shotgun (WGS) entry which is preliminary data.</text>
</comment>
<dbReference type="SUPFAM" id="SSF53448">
    <property type="entry name" value="Nucleotide-diphospho-sugar transferases"/>
    <property type="match status" value="1"/>
</dbReference>